<accession>A0ABU8BVE6</accession>
<dbReference type="EMBL" id="JBALHR010000005">
    <property type="protein sequence ID" value="MEH7828666.1"/>
    <property type="molecule type" value="Genomic_DNA"/>
</dbReference>
<dbReference type="SUPFAM" id="SSF53955">
    <property type="entry name" value="Lysozyme-like"/>
    <property type="match status" value="1"/>
</dbReference>
<reference evidence="3" key="1">
    <citation type="submission" date="2024-02" db="EMBL/GenBank/DDBJ databases">
        <title>Genome sequences of strain Gemmobacter sp. JM10B15.</title>
        <authorList>
            <person name="Zhang M."/>
        </authorList>
    </citation>
    <scope>NUCLEOTIDE SEQUENCE</scope>
    <source>
        <strain evidence="3">JM10B15</strain>
    </source>
</reference>
<name>A0ABU8BVE6_9RHOB</name>
<dbReference type="Gene3D" id="1.10.530.10">
    <property type="match status" value="1"/>
</dbReference>
<sequence>MQALTRTETGREDGGVLKPWPWAVNQAGQGYWFDTADEAVQFVEAQLEFGYSNIDIGCFQLNHRWHADSFPSVTEMFDPEANARYAAAYLMSKYQETGDWITAAAAYHSGTPEYAEKYATRFADILGSMEGAPPPDQGLWADDNSQPAARENRFPLLVAGAGRASSGSLMPLVSGGASLFGPMP</sequence>
<evidence type="ECO:0000256" key="1">
    <source>
        <dbReference type="ARBA" id="ARBA00009387"/>
    </source>
</evidence>
<dbReference type="InterPro" id="IPR023346">
    <property type="entry name" value="Lysozyme-like_dom_sf"/>
</dbReference>
<proteinExistence type="inferred from homology"/>
<dbReference type="RefSeq" id="WP_335422819.1">
    <property type="nucleotide sequence ID" value="NZ_JBALHR010000005.1"/>
</dbReference>
<dbReference type="Pfam" id="PF01464">
    <property type="entry name" value="SLT"/>
    <property type="match status" value="1"/>
</dbReference>
<evidence type="ECO:0000313" key="4">
    <source>
        <dbReference type="Proteomes" id="UP001431963"/>
    </source>
</evidence>
<keyword evidence="4" id="KW-1185">Reference proteome</keyword>
<comment type="caution">
    <text evidence="3">The sequence shown here is derived from an EMBL/GenBank/DDBJ whole genome shotgun (WGS) entry which is preliminary data.</text>
</comment>
<gene>
    <name evidence="3" type="ORF">V6590_10930</name>
</gene>
<dbReference type="Proteomes" id="UP001431963">
    <property type="component" value="Unassembled WGS sequence"/>
</dbReference>
<organism evidence="3 4">
    <name type="scientific">Gemmobacter denitrificans</name>
    <dbReference type="NCBI Taxonomy" id="3123040"/>
    <lineage>
        <taxon>Bacteria</taxon>
        <taxon>Pseudomonadati</taxon>
        <taxon>Pseudomonadota</taxon>
        <taxon>Alphaproteobacteria</taxon>
        <taxon>Rhodobacterales</taxon>
        <taxon>Paracoccaceae</taxon>
        <taxon>Gemmobacter</taxon>
    </lineage>
</organism>
<evidence type="ECO:0000313" key="3">
    <source>
        <dbReference type="EMBL" id="MEH7828666.1"/>
    </source>
</evidence>
<comment type="similarity">
    <text evidence="1">Belongs to the virb1 family.</text>
</comment>
<feature type="domain" description="Transglycosylase SLT" evidence="2">
    <location>
        <begin position="55"/>
        <end position="116"/>
    </location>
</feature>
<evidence type="ECO:0000259" key="2">
    <source>
        <dbReference type="Pfam" id="PF01464"/>
    </source>
</evidence>
<protein>
    <submittedName>
        <fullName evidence="3">Transglycosylase SLT domain-containing protein</fullName>
    </submittedName>
</protein>
<dbReference type="InterPro" id="IPR008258">
    <property type="entry name" value="Transglycosylase_SLT_dom_1"/>
</dbReference>